<dbReference type="GO" id="GO:0000156">
    <property type="term" value="F:phosphorelay response regulator activity"/>
    <property type="evidence" value="ECO:0007669"/>
    <property type="project" value="InterPro"/>
</dbReference>
<dbReference type="InterPro" id="IPR046947">
    <property type="entry name" value="LytR-like"/>
</dbReference>
<evidence type="ECO:0000313" key="2">
    <source>
        <dbReference type="EMBL" id="QJD80474.1"/>
    </source>
</evidence>
<dbReference type="InterPro" id="IPR007492">
    <property type="entry name" value="LytTR_DNA-bd_dom"/>
</dbReference>
<dbReference type="Proteomes" id="UP000501128">
    <property type="component" value="Chromosome"/>
</dbReference>
<dbReference type="PANTHER" id="PTHR37299:SF1">
    <property type="entry name" value="STAGE 0 SPORULATION PROTEIN A HOMOLOG"/>
    <property type="match status" value="1"/>
</dbReference>
<dbReference type="Pfam" id="PF04397">
    <property type="entry name" value="LytTR"/>
    <property type="match status" value="1"/>
</dbReference>
<dbReference type="GO" id="GO:0003677">
    <property type="term" value="F:DNA binding"/>
    <property type="evidence" value="ECO:0007669"/>
    <property type="project" value="InterPro"/>
</dbReference>
<dbReference type="RefSeq" id="WP_169552433.1">
    <property type="nucleotide sequence ID" value="NZ_CP051677.1"/>
</dbReference>
<evidence type="ECO:0000259" key="1">
    <source>
        <dbReference type="PROSITE" id="PS50930"/>
    </source>
</evidence>
<dbReference type="Gene3D" id="2.40.50.1020">
    <property type="entry name" value="LytTr DNA-binding domain"/>
    <property type="match status" value="1"/>
</dbReference>
<sequence>MKRINLTSQSDAIDYLSSSSNYTTIYCTDHTNWLLAKTLKACLAELPGFVRIHRQYAVNLRYIVKVRLVAPKTAEVLVGNVWLPVSRRLFREVDQKLGITQPNPNRGRWHYMDLQPDQPVRAERV</sequence>
<dbReference type="PANTHER" id="PTHR37299">
    <property type="entry name" value="TRANSCRIPTIONAL REGULATOR-RELATED"/>
    <property type="match status" value="1"/>
</dbReference>
<dbReference type="PROSITE" id="PS50930">
    <property type="entry name" value="HTH_LYTTR"/>
    <property type="match status" value="1"/>
</dbReference>
<feature type="domain" description="HTH LytTR-type" evidence="1">
    <location>
        <begin position="1"/>
        <end position="99"/>
    </location>
</feature>
<dbReference type="EMBL" id="CP051677">
    <property type="protein sequence ID" value="QJD80474.1"/>
    <property type="molecule type" value="Genomic_DNA"/>
</dbReference>
<organism evidence="2 3">
    <name type="scientific">Spirosoma rhododendri</name>
    <dbReference type="NCBI Taxonomy" id="2728024"/>
    <lineage>
        <taxon>Bacteria</taxon>
        <taxon>Pseudomonadati</taxon>
        <taxon>Bacteroidota</taxon>
        <taxon>Cytophagia</taxon>
        <taxon>Cytophagales</taxon>
        <taxon>Cytophagaceae</taxon>
        <taxon>Spirosoma</taxon>
    </lineage>
</organism>
<keyword evidence="3" id="KW-1185">Reference proteome</keyword>
<evidence type="ECO:0000313" key="3">
    <source>
        <dbReference type="Proteomes" id="UP000501128"/>
    </source>
</evidence>
<name>A0A7L5DPR2_9BACT</name>
<dbReference type="AlphaFoldDB" id="A0A7L5DPR2"/>
<dbReference type="SMART" id="SM00850">
    <property type="entry name" value="LytTR"/>
    <property type="match status" value="1"/>
</dbReference>
<gene>
    <name evidence="2" type="ORF">HH216_20120</name>
</gene>
<proteinExistence type="predicted"/>
<dbReference type="KEGG" id="srho:HH216_20120"/>
<accession>A0A7L5DPR2</accession>
<reference evidence="2 3" key="1">
    <citation type="submission" date="2020-04" db="EMBL/GenBank/DDBJ databases">
        <title>Genome sequencing of novel species.</title>
        <authorList>
            <person name="Heo J."/>
            <person name="Kim S.-J."/>
            <person name="Kim J.-S."/>
            <person name="Hong S.-B."/>
            <person name="Kwon S.-W."/>
        </authorList>
    </citation>
    <scope>NUCLEOTIDE SEQUENCE [LARGE SCALE GENOMIC DNA]</scope>
    <source>
        <strain evidence="2 3">CJU-R4</strain>
    </source>
</reference>
<protein>
    <submittedName>
        <fullName evidence="2">LytTR family transcriptional regulator</fullName>
    </submittedName>
</protein>